<evidence type="ECO:0000313" key="3">
    <source>
        <dbReference type="EMBL" id="QDU04766.1"/>
    </source>
</evidence>
<sequence>MSEQEDRQQNISPGARLVGVVIGCVFGGIGLTLITFLWSQPFGGFHSPPLFFRIIGSLISIPFVMVGGFTAFRSLTARGSRLTGVRATRKSSPSKKKKRSSYACPHCNAPIGEESDVSPHGDVKCSYCKKWFNIHSD</sequence>
<dbReference type="EMBL" id="CP036347">
    <property type="protein sequence ID" value="QDU04766.1"/>
    <property type="molecule type" value="Genomic_DNA"/>
</dbReference>
<name>A0A517WHN3_9PLAN</name>
<accession>A0A517WHN3</accession>
<organism evidence="3 4">
    <name type="scientific">Gimesia chilikensis</name>
    <dbReference type="NCBI Taxonomy" id="2605989"/>
    <lineage>
        <taxon>Bacteria</taxon>
        <taxon>Pseudomonadati</taxon>
        <taxon>Planctomycetota</taxon>
        <taxon>Planctomycetia</taxon>
        <taxon>Planctomycetales</taxon>
        <taxon>Planctomycetaceae</taxon>
        <taxon>Gimesia</taxon>
    </lineage>
</organism>
<proteinExistence type="predicted"/>
<feature type="region of interest" description="Disordered" evidence="1">
    <location>
        <begin position="83"/>
        <end position="103"/>
    </location>
</feature>
<feature type="compositionally biased region" description="Basic residues" evidence="1">
    <location>
        <begin position="87"/>
        <end position="100"/>
    </location>
</feature>
<feature type="transmembrane region" description="Helical" evidence="2">
    <location>
        <begin position="17"/>
        <end position="38"/>
    </location>
</feature>
<dbReference type="RefSeq" id="WP_145042517.1">
    <property type="nucleotide sequence ID" value="NZ_CP036347.1"/>
</dbReference>
<keyword evidence="2" id="KW-0472">Membrane</keyword>
<dbReference type="Proteomes" id="UP000320722">
    <property type="component" value="Chromosome"/>
</dbReference>
<evidence type="ECO:0000256" key="2">
    <source>
        <dbReference type="SAM" id="Phobius"/>
    </source>
</evidence>
<evidence type="ECO:0000256" key="1">
    <source>
        <dbReference type="SAM" id="MobiDB-lite"/>
    </source>
</evidence>
<protein>
    <submittedName>
        <fullName evidence="3">Uncharacterized protein</fullName>
    </submittedName>
</protein>
<dbReference type="AlphaFoldDB" id="A0A517WHN3"/>
<evidence type="ECO:0000313" key="4">
    <source>
        <dbReference type="Proteomes" id="UP000320722"/>
    </source>
</evidence>
<gene>
    <name evidence="3" type="ORF">V6x_44970</name>
</gene>
<feature type="transmembrane region" description="Helical" evidence="2">
    <location>
        <begin position="50"/>
        <end position="72"/>
    </location>
</feature>
<reference evidence="3 4" key="1">
    <citation type="submission" date="2019-02" db="EMBL/GenBank/DDBJ databases">
        <title>Deep-cultivation of Planctomycetes and their phenomic and genomic characterization uncovers novel biology.</title>
        <authorList>
            <person name="Wiegand S."/>
            <person name="Jogler M."/>
            <person name="Boedeker C."/>
            <person name="Pinto D."/>
            <person name="Vollmers J."/>
            <person name="Rivas-Marin E."/>
            <person name="Kohn T."/>
            <person name="Peeters S.H."/>
            <person name="Heuer A."/>
            <person name="Rast P."/>
            <person name="Oberbeckmann S."/>
            <person name="Bunk B."/>
            <person name="Jeske O."/>
            <person name="Meyerdierks A."/>
            <person name="Storesund J.E."/>
            <person name="Kallscheuer N."/>
            <person name="Luecker S."/>
            <person name="Lage O.M."/>
            <person name="Pohl T."/>
            <person name="Merkel B.J."/>
            <person name="Hornburger P."/>
            <person name="Mueller R.-W."/>
            <person name="Bruemmer F."/>
            <person name="Labrenz M."/>
            <person name="Spormann A.M."/>
            <person name="Op den Camp H."/>
            <person name="Overmann J."/>
            <person name="Amann R."/>
            <person name="Jetten M.S.M."/>
            <person name="Mascher T."/>
            <person name="Medema M.H."/>
            <person name="Devos D.P."/>
            <person name="Kaster A.-K."/>
            <person name="Ovreas L."/>
            <person name="Rohde M."/>
            <person name="Galperin M.Y."/>
            <person name="Jogler C."/>
        </authorList>
    </citation>
    <scope>NUCLEOTIDE SEQUENCE [LARGE SCALE GENOMIC DNA]</scope>
    <source>
        <strain evidence="3 4">V6</strain>
    </source>
</reference>
<keyword evidence="2" id="KW-0812">Transmembrane</keyword>
<keyword evidence="2" id="KW-1133">Transmembrane helix</keyword>